<proteinExistence type="predicted"/>
<feature type="non-terminal residue" evidence="1">
    <location>
        <position position="1"/>
    </location>
</feature>
<accession>X0WG23</accession>
<protein>
    <submittedName>
        <fullName evidence="1">Uncharacterized protein</fullName>
    </submittedName>
</protein>
<evidence type="ECO:0000313" key="1">
    <source>
        <dbReference type="EMBL" id="GAG29625.1"/>
    </source>
</evidence>
<dbReference type="EMBL" id="BARS01045133">
    <property type="protein sequence ID" value="GAG29625.1"/>
    <property type="molecule type" value="Genomic_DNA"/>
</dbReference>
<reference evidence="1" key="1">
    <citation type="journal article" date="2014" name="Front. Microbiol.">
        <title>High frequency of phylogenetically diverse reductive dehalogenase-homologous genes in deep subseafloor sedimentary metagenomes.</title>
        <authorList>
            <person name="Kawai M."/>
            <person name="Futagami T."/>
            <person name="Toyoda A."/>
            <person name="Takaki Y."/>
            <person name="Nishi S."/>
            <person name="Hori S."/>
            <person name="Arai W."/>
            <person name="Tsubouchi T."/>
            <person name="Morono Y."/>
            <person name="Uchiyama I."/>
            <person name="Ito T."/>
            <person name="Fujiyama A."/>
            <person name="Inagaki F."/>
            <person name="Takami H."/>
        </authorList>
    </citation>
    <scope>NUCLEOTIDE SEQUENCE</scope>
    <source>
        <strain evidence="1">Expedition CK06-06</strain>
    </source>
</reference>
<dbReference type="AlphaFoldDB" id="X0WG23"/>
<comment type="caution">
    <text evidence="1">The sequence shown here is derived from an EMBL/GenBank/DDBJ whole genome shotgun (WGS) entry which is preliminary data.</text>
</comment>
<name>X0WG23_9ZZZZ</name>
<feature type="non-terminal residue" evidence="1">
    <location>
        <position position="248"/>
    </location>
</feature>
<organism evidence="1">
    <name type="scientific">marine sediment metagenome</name>
    <dbReference type="NCBI Taxonomy" id="412755"/>
    <lineage>
        <taxon>unclassified sequences</taxon>
        <taxon>metagenomes</taxon>
        <taxon>ecological metagenomes</taxon>
    </lineage>
</organism>
<gene>
    <name evidence="1" type="ORF">S01H1_68080</name>
</gene>
<sequence length="248" mass="28510">NDINLSPKHQPIDLGSIEEFLNHGIALEAVEVSENNDIFFYGRSASDQTVAGQPVSISDIAVIYRAIFHYGYNAPYISLDTHEDNRYAKVNFGGHLENTRAGHVVLEADKLFKMLSTGIDPNTHEFVKSKITKYVPAFLTEDERRFLEDVNEGNTQIRYWFYPDEIGTVTDGSIGVVQKHQFFADAERMDVEVQLDKATRKTIDHLNKYFTQYEKAENTYKELNTVGRMMALLNWLKEMNMDDRIELD</sequence>